<protein>
    <submittedName>
        <fullName evidence="6">DoxX family protein</fullName>
    </submittedName>
</protein>
<evidence type="ECO:0000313" key="7">
    <source>
        <dbReference type="EMBL" id="MDY5146219.1"/>
    </source>
</evidence>
<organism evidence="6 9">
    <name type="scientific">Actinotignum timonense</name>
    <dbReference type="NCBI Taxonomy" id="1870995"/>
    <lineage>
        <taxon>Bacteria</taxon>
        <taxon>Bacillati</taxon>
        <taxon>Actinomycetota</taxon>
        <taxon>Actinomycetes</taxon>
        <taxon>Actinomycetales</taxon>
        <taxon>Actinomycetaceae</taxon>
        <taxon>Actinotignum</taxon>
    </lineage>
</organism>
<keyword evidence="3" id="KW-1133">Transmembrane helix</keyword>
<sequence>MGMIRFLARPLLAAPFIAQGLSAVRHPEDHQERAENIAGLAGMAGVDLESVDTTTLTRALGAVQLIGGAFLSIGKFQRLSGAALALTQIPVALANHPVWAAEKSERREVLGGLLGALGLAGGAALAWTDRKGKPSLGYRVSEWRDQRNELADVRAQAREQIREAKRS</sequence>
<name>A0AAW9HII9_9ACTO</name>
<keyword evidence="5" id="KW-0175">Coiled coil</keyword>
<comment type="subcellular location">
    <subcellularLocation>
        <location evidence="1">Membrane</location>
        <topology evidence="1">Multi-pass membrane protein</topology>
    </subcellularLocation>
</comment>
<dbReference type="GO" id="GO:0016020">
    <property type="term" value="C:membrane"/>
    <property type="evidence" value="ECO:0007669"/>
    <property type="project" value="UniProtKB-SubCell"/>
</dbReference>
<evidence type="ECO:0000256" key="2">
    <source>
        <dbReference type="ARBA" id="ARBA00022692"/>
    </source>
</evidence>
<evidence type="ECO:0000256" key="5">
    <source>
        <dbReference type="SAM" id="Coils"/>
    </source>
</evidence>
<keyword evidence="2" id="KW-0812">Transmembrane</keyword>
<accession>A0AAW9HII9</accession>
<dbReference type="EMBL" id="JAWNFY010000009">
    <property type="protein sequence ID" value="MDY5146219.1"/>
    <property type="molecule type" value="Genomic_DNA"/>
</dbReference>
<dbReference type="Proteomes" id="UP001284901">
    <property type="component" value="Unassembled WGS sequence"/>
</dbReference>
<comment type="caution">
    <text evidence="6">The sequence shown here is derived from an EMBL/GenBank/DDBJ whole genome shotgun (WGS) entry which is preliminary data.</text>
</comment>
<evidence type="ECO:0000313" key="6">
    <source>
        <dbReference type="EMBL" id="MDY5140120.1"/>
    </source>
</evidence>
<evidence type="ECO:0000313" key="9">
    <source>
        <dbReference type="Proteomes" id="UP001288320"/>
    </source>
</evidence>
<evidence type="ECO:0000256" key="3">
    <source>
        <dbReference type="ARBA" id="ARBA00022989"/>
    </source>
</evidence>
<dbReference type="GeneID" id="92813589"/>
<feature type="coiled-coil region" evidence="5">
    <location>
        <begin position="140"/>
        <end position="167"/>
    </location>
</feature>
<gene>
    <name evidence="6" type="ORF">R6G74_02145</name>
    <name evidence="7" type="ORF">R6P33_04175</name>
</gene>
<dbReference type="Pfam" id="PF07681">
    <property type="entry name" value="DoxX"/>
    <property type="match status" value="1"/>
</dbReference>
<keyword evidence="8" id="KW-1185">Reference proteome</keyword>
<evidence type="ECO:0000256" key="4">
    <source>
        <dbReference type="ARBA" id="ARBA00023136"/>
    </source>
</evidence>
<keyword evidence="4" id="KW-0472">Membrane</keyword>
<proteinExistence type="predicted"/>
<dbReference type="RefSeq" id="WP_234984407.1">
    <property type="nucleotide sequence ID" value="NZ_CAUPFC010000004.1"/>
</dbReference>
<dbReference type="InterPro" id="IPR032808">
    <property type="entry name" value="DoxX"/>
</dbReference>
<evidence type="ECO:0000256" key="1">
    <source>
        <dbReference type="ARBA" id="ARBA00004141"/>
    </source>
</evidence>
<evidence type="ECO:0000313" key="8">
    <source>
        <dbReference type="Proteomes" id="UP001284901"/>
    </source>
</evidence>
<dbReference type="EMBL" id="JAWNFV010000003">
    <property type="protein sequence ID" value="MDY5140120.1"/>
    <property type="molecule type" value="Genomic_DNA"/>
</dbReference>
<reference evidence="6 8" key="1">
    <citation type="submission" date="2023-10" db="EMBL/GenBank/DDBJ databases">
        <title>Whole Genome based description of the genera Actinobaculum and Actinotignum reveals a complex phylogenetic relationship within the species included in the genus Actinotignum.</title>
        <authorList>
            <person name="Jensen C.S."/>
            <person name="Dargis R."/>
            <person name="Kemp M."/>
            <person name="Christensen J.J."/>
        </authorList>
    </citation>
    <scope>NUCLEOTIDE SEQUENCE</scope>
    <source>
        <strain evidence="7 8">SLA_B089</strain>
        <strain evidence="6">SLA_B245</strain>
    </source>
</reference>
<dbReference type="AlphaFoldDB" id="A0AAW9HII9"/>
<dbReference type="Proteomes" id="UP001288320">
    <property type="component" value="Unassembled WGS sequence"/>
</dbReference>